<gene>
    <name evidence="1" type="ORF">DSM106044_02350</name>
</gene>
<evidence type="ECO:0000313" key="2">
    <source>
        <dbReference type="Proteomes" id="UP000306509"/>
    </source>
</evidence>
<dbReference type="Gene3D" id="1.50.10.20">
    <property type="match status" value="1"/>
</dbReference>
<dbReference type="SUPFAM" id="SSF48239">
    <property type="entry name" value="Terpenoid cyclases/Protein prenyltransferases"/>
    <property type="match status" value="1"/>
</dbReference>
<dbReference type="Proteomes" id="UP000306509">
    <property type="component" value="Unassembled WGS sequence"/>
</dbReference>
<sequence>MTDCCLIYALYSDLGIKTDKKRKVLEMTVEKKIIEKQYFSDIEAILSHKQDNGADYWATPDKNLIKGSPFSTLESVLYLLDLGLNPDDPVLKACAELIFSVWREDGRLKLTPKSAIYPCHTTHAASILCRMGYSSDERVKKTLQHLLDTQYHDGGWRCNKFSFGRGPETEYSNPHPTLNALDAFRYSNDFGKEPALDQAVDFLLSHWTIRKPIGPCHYGIGKLFMQVEYPFRSYNLFFYVYVLSFYERARKDSRFLDAFHALESRMSDGQIVVQRINRKLSGLTFCRQGEPSALATLRYQEILKNVEPNTL</sequence>
<dbReference type="AlphaFoldDB" id="A0A4U8Q8P5"/>
<evidence type="ECO:0008006" key="3">
    <source>
        <dbReference type="Google" id="ProtNLM"/>
    </source>
</evidence>
<reference evidence="1 2" key="1">
    <citation type="journal article" date="2019" name="Anaerobe">
        <title>Detection of Robinsoniella peoriensis in multiple bone samples of a trauma patient.</title>
        <authorList>
            <person name="Schrottner P."/>
            <person name="Hartwich K."/>
            <person name="Bunk B."/>
            <person name="Schober I."/>
            <person name="Helbig S."/>
            <person name="Rudolph W.W."/>
            <person name="Gunzer F."/>
        </authorList>
    </citation>
    <scope>NUCLEOTIDE SEQUENCE [LARGE SCALE GENOMIC DNA]</scope>
    <source>
        <strain evidence="1 2">DSM 106044</strain>
    </source>
</reference>
<dbReference type="InterPro" id="IPR008930">
    <property type="entry name" value="Terpenoid_cyclase/PrenylTrfase"/>
</dbReference>
<comment type="caution">
    <text evidence="1">The sequence shown here is derived from an EMBL/GenBank/DDBJ whole genome shotgun (WGS) entry which is preliminary data.</text>
</comment>
<evidence type="ECO:0000313" key="1">
    <source>
        <dbReference type="EMBL" id="TLD00774.1"/>
    </source>
</evidence>
<keyword evidence="2" id="KW-1185">Reference proteome</keyword>
<proteinExistence type="predicted"/>
<dbReference type="EMBL" id="QGQD01000047">
    <property type="protein sequence ID" value="TLD00774.1"/>
    <property type="molecule type" value="Genomic_DNA"/>
</dbReference>
<name>A0A4U8Q8P5_9FIRM</name>
<accession>A0A4U8Q8P5</accession>
<organism evidence="1 2">
    <name type="scientific">Robinsoniella peoriensis</name>
    <dbReference type="NCBI Taxonomy" id="180332"/>
    <lineage>
        <taxon>Bacteria</taxon>
        <taxon>Bacillati</taxon>
        <taxon>Bacillota</taxon>
        <taxon>Clostridia</taxon>
        <taxon>Lachnospirales</taxon>
        <taxon>Lachnospiraceae</taxon>
        <taxon>Robinsoniella</taxon>
    </lineage>
</organism>
<dbReference type="STRING" id="180332.GCA_000797495_00058"/>
<protein>
    <recommendedName>
        <fullName evidence="3">Prenyltransferase</fullName>
    </recommendedName>
</protein>